<protein>
    <submittedName>
        <fullName evidence="1">Uncharacterized protein</fullName>
    </submittedName>
</protein>
<accession>A0AAT9GCF9</accession>
<sequence length="138" mass="15474">MNLSNQEETHQFKFLVVLSIVVKEAPHAVITGIFTGAISARRLAWFWRNGQIIDGVLRLPRLASNKMNLSNQEETHQFKFLVVLSIVVKEAPHAVITGIFTGAISARRLAWFWRNGQIIDGVLRLPRLGDCIISTVPS</sequence>
<name>A0AAT9GCF9_9RICK</name>
<organism evidence="1">
    <name type="scientific">Wolbachia endosymbiont of Sergentomyia squamirostris</name>
    <dbReference type="NCBI Taxonomy" id="3113640"/>
    <lineage>
        <taxon>Bacteria</taxon>
        <taxon>Pseudomonadati</taxon>
        <taxon>Pseudomonadota</taxon>
        <taxon>Alphaproteobacteria</taxon>
        <taxon>Rickettsiales</taxon>
        <taxon>Anaplasmataceae</taxon>
        <taxon>Wolbachieae</taxon>
        <taxon>Wolbachia</taxon>
    </lineage>
</organism>
<proteinExistence type="predicted"/>
<dbReference type="AlphaFoldDB" id="A0AAT9GCF9"/>
<gene>
    <name evidence="1" type="ORF">DMENIID0003_06020</name>
</gene>
<dbReference type="EMBL" id="AP029172">
    <property type="protein sequence ID" value="BFD47528.1"/>
    <property type="molecule type" value="Genomic_DNA"/>
</dbReference>
<reference evidence="1" key="1">
    <citation type="submission" date="2024-01" db="EMBL/GenBank/DDBJ databases">
        <title>Sequencing the genomes of a sandfly, Sergentomyia squamirostris, and its two endosymbionts.</title>
        <authorList>
            <person name="Itokawa K."/>
            <person name="Sanjoba C."/>
        </authorList>
    </citation>
    <scope>NUCLEOTIDE SEQUENCE</scope>
    <source>
        <strain evidence="1">WSSQ</strain>
    </source>
</reference>
<evidence type="ECO:0000313" key="1">
    <source>
        <dbReference type="EMBL" id="BFD47528.1"/>
    </source>
</evidence>